<dbReference type="EMBL" id="KF477314">
    <property type="protein sequence ID" value="AGX93364.1"/>
    <property type="molecule type" value="Genomic_DNA"/>
</dbReference>
<reference evidence="4 5" key="1">
    <citation type="journal article" date="2014" name="J. Gen. Virol.">
        <title>Whole-genome sequences of two turkey adenovirus types reveal the existence of two unknown lineages that merit the establishment of novel species within the genus Aviadenovirus.</title>
        <authorList>
            <person name="Marek A."/>
            <person name="Ballmann M.Z."/>
            <person name="Kosiol C."/>
            <person name="Harrach B."/>
            <person name="Schlotterer C."/>
            <person name="Hess M."/>
        </authorList>
    </citation>
    <scope>NUCLEOTIDE SEQUENCE [LARGE SCALE GENOMIC DNA]</scope>
    <source>
        <strain evidence="2">1277BT</strain>
        <strain evidence="3">D1648</strain>
    </source>
</reference>
<organism evidence="2 4">
    <name type="scientific">turkey adenovirus 5</name>
    <dbReference type="NCBI Taxonomy" id="1408258"/>
    <lineage>
        <taxon>Viruses</taxon>
        <taxon>Varidnaviria</taxon>
        <taxon>Bamfordvirae</taxon>
        <taxon>Preplasmiviricota</taxon>
        <taxon>Polisuviricotina</taxon>
        <taxon>Pharingeaviricetes</taxon>
        <taxon>Rowavirales</taxon>
        <taxon>Adenoviridae</taxon>
        <taxon>Aviadenovirus</taxon>
        <taxon>Aviadenovirus gallopavoquintum</taxon>
        <taxon>Turkey aviadenovirus D</taxon>
    </lineage>
</organism>
<evidence type="ECO:0000313" key="3">
    <source>
        <dbReference type="EMBL" id="AGX93364.1"/>
    </source>
</evidence>
<keyword evidence="1" id="KW-0812">Transmembrane</keyword>
<name>U5NHQ6_9ADEN</name>
<dbReference type="GeneID" id="17401010"/>
<dbReference type="EMBL" id="KF477313">
    <property type="protein sequence ID" value="AGX93327.1"/>
    <property type="molecule type" value="Genomic_DNA"/>
</dbReference>
<keyword evidence="1" id="KW-1133">Transmembrane helix</keyword>
<evidence type="ECO:0000256" key="1">
    <source>
        <dbReference type="SAM" id="Phobius"/>
    </source>
</evidence>
<proteinExistence type="predicted"/>
<keyword evidence="1" id="KW-0472">Membrane</keyword>
<evidence type="ECO:0000313" key="5">
    <source>
        <dbReference type="Proteomes" id="UP000315075"/>
    </source>
</evidence>
<dbReference type="Proteomes" id="UP000315075">
    <property type="component" value="Segment"/>
</dbReference>
<dbReference type="RefSeq" id="YP_008719846.1">
    <property type="nucleotide sequence ID" value="NC_022613.1"/>
</dbReference>
<dbReference type="KEGG" id="vg:17401010"/>
<evidence type="ECO:0000313" key="4">
    <source>
        <dbReference type="Proteomes" id="UP000120888"/>
    </source>
</evidence>
<accession>U5NHQ6</accession>
<protein>
    <submittedName>
        <fullName evidence="2">ORF1C</fullName>
    </submittedName>
</protein>
<keyword evidence="4" id="KW-1185">Reference proteome</keyword>
<sequence length="46" mass="4829">MDQQSSRSSLILLIALTVFSGVVVALMMYIAITGSPCSVVCHNGSK</sequence>
<dbReference type="Proteomes" id="UP000120888">
    <property type="component" value="Segment"/>
</dbReference>
<evidence type="ECO:0000313" key="2">
    <source>
        <dbReference type="EMBL" id="AGX93327.1"/>
    </source>
</evidence>
<feature type="transmembrane region" description="Helical" evidence="1">
    <location>
        <begin position="12"/>
        <end position="32"/>
    </location>
</feature>